<dbReference type="PANTHER" id="PTHR41523">
    <property type="entry name" value="TWO-COMPONENT SYSTEM SENSOR PROTEIN"/>
    <property type="match status" value="1"/>
</dbReference>
<dbReference type="Proteomes" id="UP000199229">
    <property type="component" value="Unassembled WGS sequence"/>
</dbReference>
<accession>A0A1I2VJT8</accession>
<dbReference type="EMBL" id="FOPM01000015">
    <property type="protein sequence ID" value="SFG89432.1"/>
    <property type="molecule type" value="Genomic_DNA"/>
</dbReference>
<comment type="catalytic activity">
    <reaction evidence="1">
        <text>ATP + protein L-histidine = ADP + protein N-phospho-L-histidine.</text>
        <dbReference type="EC" id="2.7.13.3"/>
    </reaction>
</comment>
<keyword evidence="10" id="KW-1185">Reference proteome</keyword>
<evidence type="ECO:0000259" key="8">
    <source>
        <dbReference type="SMART" id="SM00911"/>
    </source>
</evidence>
<keyword evidence="4" id="KW-0808">Transferase</keyword>
<organism evidence="9 10">
    <name type="scientific">Methylobacterium gossipiicola</name>
    <dbReference type="NCBI Taxonomy" id="582675"/>
    <lineage>
        <taxon>Bacteria</taxon>
        <taxon>Pseudomonadati</taxon>
        <taxon>Pseudomonadota</taxon>
        <taxon>Alphaproteobacteria</taxon>
        <taxon>Hyphomicrobiales</taxon>
        <taxon>Methylobacteriaceae</taxon>
        <taxon>Methylobacterium</taxon>
    </lineage>
</organism>
<name>A0A1I2VJT8_9HYPH</name>
<sequence length="245" mass="26215">MTEPDDSAARLAALESDNARLRRLLDKVGLHDGLRHGLRDTVAMLRAVIHQSAETTENIATYVTHLDGRLEALMRARTAIDAVGEVSLHTMVSDALQLHLVREGDGATISGPRILLRQKAAQLMALALYELASNAIEHGELGGALGRVAVAWTVADGGSAEPLLTLEWKETGATVTPPTRTGFGTRVLERTLAYELEAQTVLAYEPNGLRCTIRIPLSARIGHVVAEAPSPLDASSPLDELLEGP</sequence>
<evidence type="ECO:0000256" key="2">
    <source>
        <dbReference type="ARBA" id="ARBA00012438"/>
    </source>
</evidence>
<proteinExistence type="predicted"/>
<keyword evidence="7" id="KW-0067">ATP-binding</keyword>
<evidence type="ECO:0000256" key="1">
    <source>
        <dbReference type="ARBA" id="ARBA00000085"/>
    </source>
</evidence>
<dbReference type="STRING" id="582675.SAMN05192565_11588"/>
<evidence type="ECO:0000256" key="5">
    <source>
        <dbReference type="ARBA" id="ARBA00022741"/>
    </source>
</evidence>
<evidence type="ECO:0000256" key="4">
    <source>
        <dbReference type="ARBA" id="ARBA00022679"/>
    </source>
</evidence>
<dbReference type="SMART" id="SM00911">
    <property type="entry name" value="HWE_HK"/>
    <property type="match status" value="1"/>
</dbReference>
<dbReference type="Gene3D" id="3.30.565.10">
    <property type="entry name" value="Histidine kinase-like ATPase, C-terminal domain"/>
    <property type="match status" value="1"/>
</dbReference>
<keyword evidence="6 9" id="KW-0418">Kinase</keyword>
<dbReference type="SUPFAM" id="SSF55874">
    <property type="entry name" value="ATPase domain of HSP90 chaperone/DNA topoisomerase II/histidine kinase"/>
    <property type="match status" value="1"/>
</dbReference>
<evidence type="ECO:0000313" key="9">
    <source>
        <dbReference type="EMBL" id="SFG89432.1"/>
    </source>
</evidence>
<dbReference type="RefSeq" id="WP_091972750.1">
    <property type="nucleotide sequence ID" value="NZ_FOPM01000015.1"/>
</dbReference>
<dbReference type="AlphaFoldDB" id="A0A1I2VJT8"/>
<gene>
    <name evidence="9" type="ORF">SAMN05192565_11588</name>
</gene>
<feature type="domain" description="Signal transduction histidine kinase HWE region" evidence="8">
    <location>
        <begin position="34"/>
        <end position="113"/>
    </location>
</feature>
<evidence type="ECO:0000256" key="3">
    <source>
        <dbReference type="ARBA" id="ARBA00022553"/>
    </source>
</evidence>
<dbReference type="GO" id="GO:0005524">
    <property type="term" value="F:ATP binding"/>
    <property type="evidence" value="ECO:0007669"/>
    <property type="project" value="UniProtKB-KW"/>
</dbReference>
<keyword evidence="5" id="KW-0547">Nucleotide-binding</keyword>
<dbReference type="InterPro" id="IPR011102">
    <property type="entry name" value="Sig_transdc_His_kinase_HWE"/>
</dbReference>
<dbReference type="EC" id="2.7.13.3" evidence="2"/>
<protein>
    <recommendedName>
        <fullName evidence="2">histidine kinase</fullName>
        <ecNumber evidence="2">2.7.13.3</ecNumber>
    </recommendedName>
</protein>
<evidence type="ECO:0000313" key="10">
    <source>
        <dbReference type="Proteomes" id="UP000199229"/>
    </source>
</evidence>
<dbReference type="InterPro" id="IPR036890">
    <property type="entry name" value="HATPase_C_sf"/>
</dbReference>
<reference evidence="10" key="1">
    <citation type="submission" date="2016-10" db="EMBL/GenBank/DDBJ databases">
        <authorList>
            <person name="Varghese N."/>
            <person name="Submissions S."/>
        </authorList>
    </citation>
    <scope>NUCLEOTIDE SEQUENCE [LARGE SCALE GENOMIC DNA]</scope>
    <source>
        <strain evidence="10">Gh-105</strain>
    </source>
</reference>
<evidence type="ECO:0000256" key="7">
    <source>
        <dbReference type="ARBA" id="ARBA00022840"/>
    </source>
</evidence>
<evidence type="ECO:0000256" key="6">
    <source>
        <dbReference type="ARBA" id="ARBA00022777"/>
    </source>
</evidence>
<dbReference type="OrthoDB" id="9816309at2"/>
<keyword evidence="3" id="KW-0597">Phosphoprotein</keyword>
<dbReference type="PANTHER" id="PTHR41523:SF7">
    <property type="entry name" value="HISTIDINE KINASE"/>
    <property type="match status" value="1"/>
</dbReference>
<dbReference type="GO" id="GO:0004673">
    <property type="term" value="F:protein histidine kinase activity"/>
    <property type="evidence" value="ECO:0007669"/>
    <property type="project" value="UniProtKB-EC"/>
</dbReference>
<dbReference type="Pfam" id="PF07536">
    <property type="entry name" value="HWE_HK"/>
    <property type="match status" value="1"/>
</dbReference>